<comment type="caution">
    <text evidence="9">The sequence shown here is derived from an EMBL/GenBank/DDBJ whole genome shotgun (WGS) entry which is preliminary data.</text>
</comment>
<dbReference type="Proteomes" id="UP001157034">
    <property type="component" value="Unassembled WGS sequence"/>
</dbReference>
<dbReference type="PANTHER" id="PTHR43744:SF8">
    <property type="entry name" value="SN-GLYCEROL-3-PHOSPHATE TRANSPORT SYSTEM PERMEASE PROTEIN UGPE"/>
    <property type="match status" value="1"/>
</dbReference>
<evidence type="ECO:0000256" key="6">
    <source>
        <dbReference type="ARBA" id="ARBA00023136"/>
    </source>
</evidence>
<evidence type="ECO:0000256" key="3">
    <source>
        <dbReference type="ARBA" id="ARBA00022475"/>
    </source>
</evidence>
<evidence type="ECO:0000313" key="10">
    <source>
        <dbReference type="Proteomes" id="UP001157034"/>
    </source>
</evidence>
<evidence type="ECO:0000256" key="7">
    <source>
        <dbReference type="RuleBase" id="RU363032"/>
    </source>
</evidence>
<comment type="similarity">
    <text evidence="7">Belongs to the binding-protein-dependent transport system permease family.</text>
</comment>
<dbReference type="RefSeq" id="WP_284253812.1">
    <property type="nucleotide sequence ID" value="NZ_BAAAQO010000002.1"/>
</dbReference>
<reference evidence="10" key="1">
    <citation type="journal article" date="2019" name="Int. J. Syst. Evol. Microbiol.">
        <title>The Global Catalogue of Microorganisms (GCM) 10K type strain sequencing project: providing services to taxonomists for standard genome sequencing and annotation.</title>
        <authorList>
            <consortium name="The Broad Institute Genomics Platform"/>
            <consortium name="The Broad Institute Genome Sequencing Center for Infectious Disease"/>
            <person name="Wu L."/>
            <person name="Ma J."/>
        </authorList>
    </citation>
    <scope>NUCLEOTIDE SEQUENCE [LARGE SCALE GENOMIC DNA]</scope>
    <source>
        <strain evidence="10">NBRC 108894</strain>
    </source>
</reference>
<feature type="transmembrane region" description="Helical" evidence="7">
    <location>
        <begin position="57"/>
        <end position="80"/>
    </location>
</feature>
<keyword evidence="3" id="KW-1003">Cell membrane</keyword>
<comment type="subcellular location">
    <subcellularLocation>
        <location evidence="1 7">Cell membrane</location>
        <topology evidence="1 7">Multi-pass membrane protein</topology>
    </subcellularLocation>
</comment>
<keyword evidence="2 7" id="KW-0813">Transport</keyword>
<evidence type="ECO:0000256" key="4">
    <source>
        <dbReference type="ARBA" id="ARBA00022692"/>
    </source>
</evidence>
<proteinExistence type="inferred from homology"/>
<protein>
    <submittedName>
        <fullName evidence="9">Sugar ABC transporter permease</fullName>
    </submittedName>
</protein>
<dbReference type="PANTHER" id="PTHR43744">
    <property type="entry name" value="ABC TRANSPORTER PERMEASE PROTEIN MG189-RELATED-RELATED"/>
    <property type="match status" value="1"/>
</dbReference>
<dbReference type="InterPro" id="IPR035906">
    <property type="entry name" value="MetI-like_sf"/>
</dbReference>
<keyword evidence="5 7" id="KW-1133">Transmembrane helix</keyword>
<feature type="transmembrane region" description="Helical" evidence="7">
    <location>
        <begin position="167"/>
        <end position="190"/>
    </location>
</feature>
<keyword evidence="6 7" id="KW-0472">Membrane</keyword>
<feature type="domain" description="ABC transmembrane type-1" evidence="8">
    <location>
        <begin position="57"/>
        <end position="247"/>
    </location>
</feature>
<gene>
    <name evidence="9" type="primary">lacG</name>
    <name evidence="9" type="ORF">GCM10025881_17740</name>
</gene>
<evidence type="ECO:0000313" key="9">
    <source>
        <dbReference type="EMBL" id="GMA94950.1"/>
    </source>
</evidence>
<feature type="transmembrane region" description="Helical" evidence="7">
    <location>
        <begin position="92"/>
        <end position="114"/>
    </location>
</feature>
<organism evidence="9 10">
    <name type="scientific">Pseudolysinimonas kribbensis</name>
    <dbReference type="NCBI Taxonomy" id="433641"/>
    <lineage>
        <taxon>Bacteria</taxon>
        <taxon>Bacillati</taxon>
        <taxon>Actinomycetota</taxon>
        <taxon>Actinomycetes</taxon>
        <taxon>Micrococcales</taxon>
        <taxon>Microbacteriaceae</taxon>
        <taxon>Pseudolysinimonas</taxon>
    </lineage>
</organism>
<evidence type="ECO:0000256" key="5">
    <source>
        <dbReference type="ARBA" id="ARBA00022989"/>
    </source>
</evidence>
<dbReference type="Gene3D" id="1.10.3720.10">
    <property type="entry name" value="MetI-like"/>
    <property type="match status" value="1"/>
</dbReference>
<feature type="transmembrane region" description="Helical" evidence="7">
    <location>
        <begin position="126"/>
        <end position="146"/>
    </location>
</feature>
<dbReference type="InterPro" id="IPR000515">
    <property type="entry name" value="MetI-like"/>
</dbReference>
<feature type="transmembrane region" description="Helical" evidence="7">
    <location>
        <begin position="226"/>
        <end position="247"/>
    </location>
</feature>
<dbReference type="EMBL" id="BSVB01000001">
    <property type="protein sequence ID" value="GMA94950.1"/>
    <property type="molecule type" value="Genomic_DNA"/>
</dbReference>
<keyword evidence="4 7" id="KW-0812">Transmembrane</keyword>
<dbReference type="SUPFAM" id="SSF161098">
    <property type="entry name" value="MetI-like"/>
    <property type="match status" value="1"/>
</dbReference>
<evidence type="ECO:0000259" key="8">
    <source>
        <dbReference type="PROSITE" id="PS50928"/>
    </source>
</evidence>
<accession>A0ABQ6K2U8</accession>
<evidence type="ECO:0000256" key="1">
    <source>
        <dbReference type="ARBA" id="ARBA00004651"/>
    </source>
</evidence>
<dbReference type="Pfam" id="PF00528">
    <property type="entry name" value="BPD_transp_1"/>
    <property type="match status" value="1"/>
</dbReference>
<name>A0ABQ6K2U8_9MICO</name>
<sequence>MLLVLAVIMASPIVWLISQSLTVERFAFQLPPGWIPVPFTLDNFEQIFPLVPFGQMALNSVIVATLSTGGALLTSVLAAYAFSRLAFRGREFIFITMLTALMVPVQLTVIPVFIMMRNLHLVDTLAALILPALVNVFAIFFLRQYFNSIPRELDEAARIDGAGHLWILFRMLVPLSSPAISAVIIILFQLSWNDYFDPLIFINSPQNMTLPIGLVSLQGGAAPGPVVVVFAAVTLVVVPVLVLFLVFQRQFVASVAASGIRG</sequence>
<dbReference type="PROSITE" id="PS50928">
    <property type="entry name" value="ABC_TM1"/>
    <property type="match status" value="1"/>
</dbReference>
<keyword evidence="10" id="KW-1185">Reference proteome</keyword>
<dbReference type="CDD" id="cd06261">
    <property type="entry name" value="TM_PBP2"/>
    <property type="match status" value="1"/>
</dbReference>
<evidence type="ECO:0000256" key="2">
    <source>
        <dbReference type="ARBA" id="ARBA00022448"/>
    </source>
</evidence>